<dbReference type="InterPro" id="IPR003507">
    <property type="entry name" value="S66_fam"/>
</dbReference>
<dbReference type="Gene3D" id="3.50.30.60">
    <property type="entry name" value="LD-carboxypeptidase A C-terminal domain-like"/>
    <property type="match status" value="1"/>
</dbReference>
<organism evidence="10 11">
    <name type="scientific">Rickettsia asembonensis</name>
    <dbReference type="NCBI Taxonomy" id="1068590"/>
    <lineage>
        <taxon>Bacteria</taxon>
        <taxon>Pseudomonadati</taxon>
        <taxon>Pseudomonadota</taxon>
        <taxon>Alphaproteobacteria</taxon>
        <taxon>Rickettsiales</taxon>
        <taxon>Rickettsiaceae</taxon>
        <taxon>Rickettsieae</taxon>
        <taxon>Rickettsia</taxon>
        <taxon>spotted fever group</taxon>
    </lineage>
</organism>
<dbReference type="GO" id="GO:0008236">
    <property type="term" value="F:serine-type peptidase activity"/>
    <property type="evidence" value="ECO:0007669"/>
    <property type="project" value="UniProtKB-KW"/>
</dbReference>
<feature type="domain" description="LD-carboxypeptidase N-terminal" evidence="8">
    <location>
        <begin position="30"/>
        <end position="145"/>
    </location>
</feature>
<keyword evidence="5" id="KW-0720">Serine protease</keyword>
<dbReference type="InterPro" id="IPR027461">
    <property type="entry name" value="Carboxypeptidase_A_C_sf"/>
</dbReference>
<gene>
    <name evidence="10" type="ORF">SB78_00510</name>
</gene>
<dbReference type="InterPro" id="IPR029062">
    <property type="entry name" value="Class_I_gatase-like"/>
</dbReference>
<comment type="similarity">
    <text evidence="1">Belongs to the peptidase S66 family.</text>
</comment>
<feature type="active site" description="Charge relay system" evidence="6">
    <location>
        <position position="288"/>
    </location>
</feature>
<evidence type="ECO:0000313" key="10">
    <source>
        <dbReference type="EMBL" id="KIJ89238.1"/>
    </source>
</evidence>
<feature type="domain" description="LD-carboxypeptidase C-terminal" evidence="9">
    <location>
        <begin position="194"/>
        <end position="300"/>
    </location>
</feature>
<dbReference type="GO" id="GO:0004180">
    <property type="term" value="F:carboxypeptidase activity"/>
    <property type="evidence" value="ECO:0007669"/>
    <property type="project" value="UniProtKB-KW"/>
</dbReference>
<dbReference type="Pfam" id="PF17676">
    <property type="entry name" value="Peptidase_S66C"/>
    <property type="match status" value="1"/>
</dbReference>
<dbReference type="AlphaFoldDB" id="A0A0C2RAM9"/>
<evidence type="ECO:0000259" key="9">
    <source>
        <dbReference type="Pfam" id="PF17676"/>
    </source>
</evidence>
<proteinExistence type="inferred from homology"/>
<name>A0A0C2RAM9_9RICK</name>
<dbReference type="Gene3D" id="3.40.50.10740">
    <property type="entry name" value="Class I glutamine amidotransferase-like"/>
    <property type="match status" value="1"/>
</dbReference>
<dbReference type="InterPro" id="IPR040921">
    <property type="entry name" value="Peptidase_S66C"/>
</dbReference>
<dbReference type="PANTHER" id="PTHR30237">
    <property type="entry name" value="MURAMOYLTETRAPEPTIDE CARBOXYPEPTIDASE"/>
    <property type="match status" value="1"/>
</dbReference>
<comment type="caution">
    <text evidence="10">The sequence shown here is derived from an EMBL/GenBank/DDBJ whole genome shotgun (WGS) entry which is preliminary data.</text>
</comment>
<dbReference type="PIRSF" id="PIRSF028757">
    <property type="entry name" value="LD-carboxypeptidase"/>
    <property type="match status" value="1"/>
</dbReference>
<dbReference type="Proteomes" id="UP000031952">
    <property type="component" value="Unassembled WGS sequence"/>
</dbReference>
<feature type="active site" description="Nucleophile" evidence="6">
    <location>
        <position position="125"/>
    </location>
</feature>
<evidence type="ECO:0000256" key="7">
    <source>
        <dbReference type="SAM" id="SignalP"/>
    </source>
</evidence>
<dbReference type="CDD" id="cd07025">
    <property type="entry name" value="Peptidase_S66"/>
    <property type="match status" value="1"/>
</dbReference>
<evidence type="ECO:0000256" key="1">
    <source>
        <dbReference type="ARBA" id="ARBA00010233"/>
    </source>
</evidence>
<dbReference type="GO" id="GO:0006508">
    <property type="term" value="P:proteolysis"/>
    <property type="evidence" value="ECO:0007669"/>
    <property type="project" value="UniProtKB-KW"/>
</dbReference>
<dbReference type="RefSeq" id="WP_041077666.1">
    <property type="nucleotide sequence ID" value="NZ_CP116496.1"/>
</dbReference>
<evidence type="ECO:0000313" key="11">
    <source>
        <dbReference type="Proteomes" id="UP000031952"/>
    </source>
</evidence>
<sequence length="317" mass="35117">MILKNLSLLIILFFSISAFSAATNLKNIPITVVAPATGADNKTLSDLKNINGLNLQIPSKCFAKGKLPFLASSDEVRFNCLRDILFDESDNVVWSLRGGYGSARIIPGLLKLSKPNKEKFFIGYSDITALHLFLSQEWGWKTIHGSNIADLLKPDKEQSNFTKLAEILKGKVKQVTIDKLSPFNDIAKSSDLVNGKLTGGNLTMVQTSIGTSWQIKTKGKILFLEDTNVAPFRLDRELLHLKQAGLLEDVKAIIFGSFGKDLDATMLVLRNFADNLNIPVFKTNRFGHEKINDPIIYNTDSKIIMGKNKGFKLVMGL</sequence>
<dbReference type="Pfam" id="PF02016">
    <property type="entry name" value="Peptidase_S66"/>
    <property type="match status" value="1"/>
</dbReference>
<protein>
    <submittedName>
        <fullName evidence="10">Peptidase S66</fullName>
    </submittedName>
</protein>
<feature type="chain" id="PRO_5002166433" evidence="7">
    <location>
        <begin position="21"/>
        <end position="317"/>
    </location>
</feature>
<keyword evidence="3" id="KW-0645">Protease</keyword>
<dbReference type="PANTHER" id="PTHR30237:SF2">
    <property type="entry name" value="MUREIN TETRAPEPTIDE CARBOXYPEPTIDASE"/>
    <property type="match status" value="1"/>
</dbReference>
<evidence type="ECO:0000256" key="6">
    <source>
        <dbReference type="PIRSR" id="PIRSR028757-1"/>
    </source>
</evidence>
<keyword evidence="7" id="KW-0732">Signal</keyword>
<evidence type="ECO:0000256" key="2">
    <source>
        <dbReference type="ARBA" id="ARBA00022645"/>
    </source>
</evidence>
<feature type="active site" description="Charge relay system" evidence="6">
    <location>
        <position position="225"/>
    </location>
</feature>
<dbReference type="EMBL" id="JWSW01000003">
    <property type="protein sequence ID" value="KIJ89238.1"/>
    <property type="molecule type" value="Genomic_DNA"/>
</dbReference>
<evidence type="ECO:0000259" key="8">
    <source>
        <dbReference type="Pfam" id="PF02016"/>
    </source>
</evidence>
<reference evidence="10 11" key="1">
    <citation type="submission" date="2014-12" db="EMBL/GenBank/DDBJ databases">
        <title>Whole genome sequence of Candidatus Rickettsia asemboensis strain NMRCii isolated from cat fleas in west Kenya.</title>
        <authorList>
            <person name="Jima D."/>
            <person name="Luce-Fedrow A."/>
            <person name="Yang Y."/>
            <person name="Maina A.N."/>
            <person name="Snesrud E.C."/>
            <person name="Jarman R.G."/>
            <person name="Richards A.L."/>
            <person name="Hang J."/>
        </authorList>
    </citation>
    <scope>NUCLEOTIDE SEQUENCE [LARGE SCALE GENOMIC DNA]</scope>
    <source>
        <strain evidence="10 11">NMRCii</strain>
    </source>
</reference>
<evidence type="ECO:0000256" key="3">
    <source>
        <dbReference type="ARBA" id="ARBA00022670"/>
    </source>
</evidence>
<accession>A0A0C2RAM9</accession>
<evidence type="ECO:0000256" key="4">
    <source>
        <dbReference type="ARBA" id="ARBA00022801"/>
    </source>
</evidence>
<keyword evidence="11" id="KW-1185">Reference proteome</keyword>
<dbReference type="InterPro" id="IPR027478">
    <property type="entry name" value="LdcA_N"/>
</dbReference>
<dbReference type="SUPFAM" id="SSF141986">
    <property type="entry name" value="LD-carboxypeptidase A C-terminal domain-like"/>
    <property type="match status" value="1"/>
</dbReference>
<keyword evidence="2" id="KW-0121">Carboxypeptidase</keyword>
<dbReference type="InterPro" id="IPR040449">
    <property type="entry name" value="Peptidase_S66_N"/>
</dbReference>
<keyword evidence="4" id="KW-0378">Hydrolase</keyword>
<dbReference type="SUPFAM" id="SSF52317">
    <property type="entry name" value="Class I glutamine amidotransferase-like"/>
    <property type="match status" value="1"/>
</dbReference>
<feature type="signal peptide" evidence="7">
    <location>
        <begin position="1"/>
        <end position="20"/>
    </location>
</feature>
<evidence type="ECO:0000256" key="5">
    <source>
        <dbReference type="ARBA" id="ARBA00022825"/>
    </source>
</evidence>